<protein>
    <submittedName>
        <fullName evidence="16">Protocadherin-1</fullName>
    </submittedName>
</protein>
<evidence type="ECO:0000256" key="13">
    <source>
        <dbReference type="SAM" id="Phobius"/>
    </source>
</evidence>
<dbReference type="FunFam" id="2.60.40.60:FF:000020">
    <property type="entry name" value="Dachsous cadherin-related 1b"/>
    <property type="match status" value="2"/>
</dbReference>
<comment type="caution">
    <text evidence="16">The sequence shown here is derived from an EMBL/GenBank/DDBJ whole genome shotgun (WGS) entry which is preliminary data.</text>
</comment>
<feature type="chain" id="PRO_5012239391" evidence="14">
    <location>
        <begin position="22"/>
        <end position="938"/>
    </location>
</feature>
<gene>
    <name evidence="16" type="ORF">KP79_PYT12663</name>
</gene>
<dbReference type="OrthoDB" id="6252479at2759"/>
<dbReference type="SMART" id="SM00112">
    <property type="entry name" value="CA"/>
    <property type="match status" value="7"/>
</dbReference>
<organism evidence="16 17">
    <name type="scientific">Mizuhopecten yessoensis</name>
    <name type="common">Japanese scallop</name>
    <name type="synonym">Patinopecten yessoensis</name>
    <dbReference type="NCBI Taxonomy" id="6573"/>
    <lineage>
        <taxon>Eukaryota</taxon>
        <taxon>Metazoa</taxon>
        <taxon>Spiralia</taxon>
        <taxon>Lophotrochozoa</taxon>
        <taxon>Mollusca</taxon>
        <taxon>Bivalvia</taxon>
        <taxon>Autobranchia</taxon>
        <taxon>Pteriomorphia</taxon>
        <taxon>Pectinida</taxon>
        <taxon>Pectinoidea</taxon>
        <taxon>Pectinidae</taxon>
        <taxon>Mizuhopecten</taxon>
    </lineage>
</organism>
<dbReference type="FunFam" id="2.60.40.60:FF:000092">
    <property type="entry name" value="Protocadherin 8"/>
    <property type="match status" value="1"/>
</dbReference>
<evidence type="ECO:0000259" key="15">
    <source>
        <dbReference type="PROSITE" id="PS50268"/>
    </source>
</evidence>
<keyword evidence="3 13" id="KW-0812">Transmembrane</keyword>
<evidence type="ECO:0000313" key="16">
    <source>
        <dbReference type="EMBL" id="OWF37314.1"/>
    </source>
</evidence>
<evidence type="ECO:0000256" key="14">
    <source>
        <dbReference type="SAM" id="SignalP"/>
    </source>
</evidence>
<dbReference type="SUPFAM" id="SSF49313">
    <property type="entry name" value="Cadherin-like"/>
    <property type="match status" value="7"/>
</dbReference>
<dbReference type="InterPro" id="IPR002126">
    <property type="entry name" value="Cadherin-like_dom"/>
</dbReference>
<evidence type="ECO:0000256" key="9">
    <source>
        <dbReference type="ARBA" id="ARBA00023136"/>
    </source>
</evidence>
<keyword evidence="2" id="KW-1003">Cell membrane</keyword>
<evidence type="ECO:0000256" key="1">
    <source>
        <dbReference type="ARBA" id="ARBA00004251"/>
    </source>
</evidence>
<dbReference type="PRINTS" id="PR00205">
    <property type="entry name" value="CADHERIN"/>
</dbReference>
<feature type="domain" description="Cadherin" evidence="15">
    <location>
        <begin position="364"/>
        <end position="467"/>
    </location>
</feature>
<keyword evidence="17" id="KW-1185">Reference proteome</keyword>
<dbReference type="FunFam" id="2.60.40.60:FF:000002">
    <property type="entry name" value="Protocadherin alpha 2"/>
    <property type="match status" value="1"/>
</dbReference>
<dbReference type="InterPro" id="IPR020894">
    <property type="entry name" value="Cadherin_CS"/>
</dbReference>
<dbReference type="InterPro" id="IPR015919">
    <property type="entry name" value="Cadherin-like_sf"/>
</dbReference>
<dbReference type="EMBL" id="NEDP02005592">
    <property type="protein sequence ID" value="OWF37314.1"/>
    <property type="molecule type" value="Genomic_DNA"/>
</dbReference>
<dbReference type="Pfam" id="PF08266">
    <property type="entry name" value="Cadherin_2"/>
    <property type="match status" value="1"/>
</dbReference>
<dbReference type="GO" id="GO:0005886">
    <property type="term" value="C:plasma membrane"/>
    <property type="evidence" value="ECO:0007669"/>
    <property type="project" value="UniProtKB-SubCell"/>
</dbReference>
<evidence type="ECO:0000256" key="5">
    <source>
        <dbReference type="ARBA" id="ARBA00022737"/>
    </source>
</evidence>
<feature type="domain" description="Cadherin" evidence="15">
    <location>
        <begin position="468"/>
        <end position="571"/>
    </location>
</feature>
<comment type="subcellular location">
    <subcellularLocation>
        <location evidence="1">Cell membrane</location>
        <topology evidence="1">Single-pass type I membrane protein</topology>
    </subcellularLocation>
</comment>
<keyword evidence="4 14" id="KW-0732">Signal</keyword>
<feature type="domain" description="Cadherin" evidence="15">
    <location>
        <begin position="572"/>
        <end position="676"/>
    </location>
</feature>
<dbReference type="InterPro" id="IPR013164">
    <property type="entry name" value="Cadherin_N"/>
</dbReference>
<dbReference type="PANTHER" id="PTHR24026:SF136">
    <property type="entry name" value="PROTOCADHERIN-23"/>
    <property type="match status" value="1"/>
</dbReference>
<keyword evidence="9 13" id="KW-0472">Membrane</keyword>
<evidence type="ECO:0000256" key="8">
    <source>
        <dbReference type="ARBA" id="ARBA00022989"/>
    </source>
</evidence>
<proteinExistence type="predicted"/>
<dbReference type="AlphaFoldDB" id="A0A210PLG8"/>
<dbReference type="GO" id="GO:0007156">
    <property type="term" value="P:homophilic cell adhesion via plasma membrane adhesion molecules"/>
    <property type="evidence" value="ECO:0007669"/>
    <property type="project" value="InterPro"/>
</dbReference>
<feature type="transmembrane region" description="Helical" evidence="13">
    <location>
        <begin position="786"/>
        <end position="811"/>
    </location>
</feature>
<dbReference type="FunFam" id="2.60.40.60:FF:000007">
    <property type="entry name" value="Protocadherin alpha 2"/>
    <property type="match status" value="1"/>
</dbReference>
<dbReference type="PROSITE" id="PS50268">
    <property type="entry name" value="CADHERIN_2"/>
    <property type="match status" value="7"/>
</dbReference>
<dbReference type="PROSITE" id="PS00232">
    <property type="entry name" value="CADHERIN_1"/>
    <property type="match status" value="4"/>
</dbReference>
<name>A0A210PLG8_MIZYE</name>
<evidence type="ECO:0000256" key="2">
    <source>
        <dbReference type="ARBA" id="ARBA00022475"/>
    </source>
</evidence>
<dbReference type="Pfam" id="PF00028">
    <property type="entry name" value="Cadherin"/>
    <property type="match status" value="6"/>
</dbReference>
<evidence type="ECO:0000256" key="11">
    <source>
        <dbReference type="PROSITE-ProRule" id="PRU00043"/>
    </source>
</evidence>
<keyword evidence="5" id="KW-0677">Repeat</keyword>
<evidence type="ECO:0000256" key="4">
    <source>
        <dbReference type="ARBA" id="ARBA00022729"/>
    </source>
</evidence>
<sequence>MAKRLIFLYIALCCTGIIASATTIKIAYSTTEESGSDDVIGNTAVDAGLASLVADSEELQALKFSLLKQGNPDASRFYVDENTGDLLTSESLDRDVICAFVTTGSDCYLNMFVIARTSTGSFFKIEIQILVIDINDNTPTFDEDVVSLSVPEGTELGTSFDLDGAQDPDSGVYTIQSYSINSNDSPFVAKADQFPNGQSMLLLIVNGTLDREKTESYMLHILAYDGGQPPNTGSIMVNVTVTDVNEFRPNFTQSVYNVTIMEDHDVDGSITTVQAIDPDGGVNGEVLYSLSPLQSAAVLERFRIDSTKGVITLRTSLMEDSNEGYRVIVEAYDRAKQPMMSQAQVFIKVIDNHNNVPTIRVDLLSNTNFAEISEHASQGAAVAHVAVTDKDTGANGLVVCNVLNDNFRIQKYEDMEYKIVVYTSLNREVAEEYNVTVKCDDAGTPPKHVTSTFRVLVLDENDNAPRFTQQKYFAHIRENNVIGQKAVTVTATDIDKGTNALVTYALAPTNNGRFQVQPETGQISVNIQLNREVQGQYSFQIMAVDKGTPALTGTAVVYVIVEDENDNSPTFGENHFHFYVQENLAVNTSIGIVSAYDIDLGDNGVIEYALSSLTEVPTPFWLMENGSIMTSAVLDREVVERYDLTMTALDRGDPPREGSAIITVHVIDDNDNGPIIMFPSETNSSVSIPYETPQNRVISTIDAYDKDSGLNSKLSFFTRDLNISEYFLLNSFSGEIYLIKRLSPSDIGMYSFEVLVQDGGMFPLYATRTMTITITDSLTSESFPRYVTIAICISVITLFLAVLLFFAIYLVRRNDMRKPGSFDKQVDDSFSDKTRQDEAEAGFGDLTLDRNCNVYTQQTFSVIGIPRRPPIDRSISLQVPIEHDTPNSIHPSDDPVWTPPGGEINDDERHHNQLINLQFQQSLLRIKSCKRSNSSVTI</sequence>
<accession>A0A210PLG8</accession>
<keyword evidence="8 13" id="KW-1133">Transmembrane helix</keyword>
<evidence type="ECO:0000313" key="17">
    <source>
        <dbReference type="Proteomes" id="UP000242188"/>
    </source>
</evidence>
<dbReference type="Proteomes" id="UP000242188">
    <property type="component" value="Unassembled WGS sequence"/>
</dbReference>
<evidence type="ECO:0000256" key="10">
    <source>
        <dbReference type="ARBA" id="ARBA00023180"/>
    </source>
</evidence>
<feature type="region of interest" description="Disordered" evidence="12">
    <location>
        <begin position="883"/>
        <end position="908"/>
    </location>
</feature>
<keyword evidence="10" id="KW-0325">Glycoprotein</keyword>
<feature type="domain" description="Cadherin" evidence="15">
    <location>
        <begin position="22"/>
        <end position="141"/>
    </location>
</feature>
<reference evidence="16 17" key="1">
    <citation type="journal article" date="2017" name="Nat. Ecol. Evol.">
        <title>Scallop genome provides insights into evolution of bilaterian karyotype and development.</title>
        <authorList>
            <person name="Wang S."/>
            <person name="Zhang J."/>
            <person name="Jiao W."/>
            <person name="Li J."/>
            <person name="Xun X."/>
            <person name="Sun Y."/>
            <person name="Guo X."/>
            <person name="Huan P."/>
            <person name="Dong B."/>
            <person name="Zhang L."/>
            <person name="Hu X."/>
            <person name="Sun X."/>
            <person name="Wang J."/>
            <person name="Zhao C."/>
            <person name="Wang Y."/>
            <person name="Wang D."/>
            <person name="Huang X."/>
            <person name="Wang R."/>
            <person name="Lv J."/>
            <person name="Li Y."/>
            <person name="Zhang Z."/>
            <person name="Liu B."/>
            <person name="Lu W."/>
            <person name="Hui Y."/>
            <person name="Liang J."/>
            <person name="Zhou Z."/>
            <person name="Hou R."/>
            <person name="Li X."/>
            <person name="Liu Y."/>
            <person name="Li H."/>
            <person name="Ning X."/>
            <person name="Lin Y."/>
            <person name="Zhao L."/>
            <person name="Xing Q."/>
            <person name="Dou J."/>
            <person name="Li Y."/>
            <person name="Mao J."/>
            <person name="Guo H."/>
            <person name="Dou H."/>
            <person name="Li T."/>
            <person name="Mu C."/>
            <person name="Jiang W."/>
            <person name="Fu Q."/>
            <person name="Fu X."/>
            <person name="Miao Y."/>
            <person name="Liu J."/>
            <person name="Yu Q."/>
            <person name="Li R."/>
            <person name="Liao H."/>
            <person name="Li X."/>
            <person name="Kong Y."/>
            <person name="Jiang Z."/>
            <person name="Chourrout D."/>
            <person name="Li R."/>
            <person name="Bao Z."/>
        </authorList>
    </citation>
    <scope>NUCLEOTIDE SEQUENCE [LARGE SCALE GENOMIC DNA]</scope>
    <source>
        <strain evidence="16 17">PY_sf001</strain>
    </source>
</reference>
<dbReference type="Gene3D" id="2.60.40.60">
    <property type="entry name" value="Cadherins"/>
    <property type="match status" value="7"/>
</dbReference>
<feature type="signal peptide" evidence="14">
    <location>
        <begin position="1"/>
        <end position="21"/>
    </location>
</feature>
<feature type="domain" description="Cadherin" evidence="15">
    <location>
        <begin position="142"/>
        <end position="251"/>
    </location>
</feature>
<keyword evidence="7" id="KW-0130">Cell adhesion</keyword>
<evidence type="ECO:0000256" key="6">
    <source>
        <dbReference type="ARBA" id="ARBA00022837"/>
    </source>
</evidence>
<evidence type="ECO:0000256" key="3">
    <source>
        <dbReference type="ARBA" id="ARBA00022692"/>
    </source>
</evidence>
<dbReference type="PANTHER" id="PTHR24026">
    <property type="entry name" value="FAT ATYPICAL CADHERIN-RELATED"/>
    <property type="match status" value="1"/>
</dbReference>
<evidence type="ECO:0000256" key="12">
    <source>
        <dbReference type="SAM" id="MobiDB-lite"/>
    </source>
</evidence>
<keyword evidence="6 11" id="KW-0106">Calcium</keyword>
<feature type="domain" description="Cadherin" evidence="15">
    <location>
        <begin position="680"/>
        <end position="786"/>
    </location>
</feature>
<evidence type="ECO:0000256" key="7">
    <source>
        <dbReference type="ARBA" id="ARBA00022889"/>
    </source>
</evidence>
<feature type="domain" description="Cadherin" evidence="15">
    <location>
        <begin position="252"/>
        <end position="359"/>
    </location>
</feature>
<dbReference type="GO" id="GO:0005509">
    <property type="term" value="F:calcium ion binding"/>
    <property type="evidence" value="ECO:0007669"/>
    <property type="project" value="UniProtKB-UniRule"/>
</dbReference>
<dbReference type="CDD" id="cd11304">
    <property type="entry name" value="Cadherin_repeat"/>
    <property type="match status" value="7"/>
</dbReference>